<dbReference type="Pfam" id="PF00512">
    <property type="entry name" value="HisKA"/>
    <property type="match status" value="1"/>
</dbReference>
<evidence type="ECO:0000259" key="11">
    <source>
        <dbReference type="PROSITE" id="PS50109"/>
    </source>
</evidence>
<dbReference type="InterPro" id="IPR050351">
    <property type="entry name" value="BphY/WalK/GraS-like"/>
</dbReference>
<gene>
    <name evidence="12" type="ORF">ATJ78_1720</name>
</gene>
<organism evidence="12 13">
    <name type="scientific">Paramicrobacterium agarici</name>
    <dbReference type="NCBI Taxonomy" id="630514"/>
    <lineage>
        <taxon>Bacteria</taxon>
        <taxon>Bacillati</taxon>
        <taxon>Actinomycetota</taxon>
        <taxon>Actinomycetes</taxon>
        <taxon>Micrococcales</taxon>
        <taxon>Microbacteriaceae</taxon>
        <taxon>Paramicrobacterium</taxon>
    </lineage>
</organism>
<dbReference type="FunFam" id="3.30.565.10:FF:000006">
    <property type="entry name" value="Sensor histidine kinase WalK"/>
    <property type="match status" value="1"/>
</dbReference>
<dbReference type="Gene3D" id="3.30.565.10">
    <property type="entry name" value="Histidine kinase-like ATPase, C-terminal domain"/>
    <property type="match status" value="1"/>
</dbReference>
<evidence type="ECO:0000256" key="1">
    <source>
        <dbReference type="ARBA" id="ARBA00000085"/>
    </source>
</evidence>
<dbReference type="EMBL" id="PDJE01000001">
    <property type="protein sequence ID" value="PFG30782.1"/>
    <property type="molecule type" value="Genomic_DNA"/>
</dbReference>
<dbReference type="CDD" id="cd00082">
    <property type="entry name" value="HisKA"/>
    <property type="match status" value="1"/>
</dbReference>
<dbReference type="InterPro" id="IPR003661">
    <property type="entry name" value="HisK_dim/P_dom"/>
</dbReference>
<dbReference type="CDD" id="cd00075">
    <property type="entry name" value="HATPase"/>
    <property type="match status" value="1"/>
</dbReference>
<protein>
    <recommendedName>
        <fullName evidence="10">Sensor-like histidine kinase SenX3</fullName>
        <ecNumber evidence="4">2.7.13.3</ecNumber>
    </recommendedName>
</protein>
<evidence type="ECO:0000256" key="7">
    <source>
        <dbReference type="ARBA" id="ARBA00022777"/>
    </source>
</evidence>
<evidence type="ECO:0000256" key="2">
    <source>
        <dbReference type="ARBA" id="ARBA00001968"/>
    </source>
</evidence>
<name>A0A2A9DXQ8_9MICO</name>
<dbReference type="GO" id="GO:0004721">
    <property type="term" value="F:phosphoprotein phosphatase activity"/>
    <property type="evidence" value="ECO:0007669"/>
    <property type="project" value="TreeGrafter"/>
</dbReference>
<evidence type="ECO:0000313" key="12">
    <source>
        <dbReference type="EMBL" id="PFG30782.1"/>
    </source>
</evidence>
<feature type="domain" description="Histidine kinase" evidence="11">
    <location>
        <begin position="157"/>
        <end position="373"/>
    </location>
</feature>
<evidence type="ECO:0000313" key="13">
    <source>
        <dbReference type="Proteomes" id="UP000221369"/>
    </source>
</evidence>
<dbReference type="RefSeq" id="WP_098407200.1">
    <property type="nucleotide sequence ID" value="NZ_PDJE01000001.1"/>
</dbReference>
<dbReference type="PROSITE" id="PS50109">
    <property type="entry name" value="HIS_KIN"/>
    <property type="match status" value="1"/>
</dbReference>
<accession>A0A2A9DXQ8</accession>
<keyword evidence="7 12" id="KW-0418">Kinase</keyword>
<comment type="subcellular location">
    <subcellularLocation>
        <location evidence="3">Cell membrane</location>
    </subcellularLocation>
</comment>
<dbReference type="PANTHER" id="PTHR45453:SF1">
    <property type="entry name" value="PHOSPHATE REGULON SENSOR PROTEIN PHOR"/>
    <property type="match status" value="1"/>
</dbReference>
<dbReference type="InterPro" id="IPR036097">
    <property type="entry name" value="HisK_dim/P_sf"/>
</dbReference>
<dbReference type="PANTHER" id="PTHR45453">
    <property type="entry name" value="PHOSPHATE REGULON SENSOR PROTEIN PHOR"/>
    <property type="match status" value="1"/>
</dbReference>
<comment type="caution">
    <text evidence="12">The sequence shown here is derived from an EMBL/GenBank/DDBJ whole genome shotgun (WGS) entry which is preliminary data.</text>
</comment>
<dbReference type="GO" id="GO:0005509">
    <property type="term" value="F:calcium ion binding"/>
    <property type="evidence" value="ECO:0007669"/>
    <property type="project" value="UniProtKB-ARBA"/>
</dbReference>
<dbReference type="Pfam" id="PF02518">
    <property type="entry name" value="HATPase_c"/>
    <property type="match status" value="1"/>
</dbReference>
<keyword evidence="6" id="KW-0808">Transferase</keyword>
<dbReference type="InterPro" id="IPR004358">
    <property type="entry name" value="Sig_transdc_His_kin-like_C"/>
</dbReference>
<dbReference type="GO" id="GO:0000155">
    <property type="term" value="F:phosphorelay sensor kinase activity"/>
    <property type="evidence" value="ECO:0007669"/>
    <property type="project" value="InterPro"/>
</dbReference>
<dbReference type="GO" id="GO:0005886">
    <property type="term" value="C:plasma membrane"/>
    <property type="evidence" value="ECO:0007669"/>
    <property type="project" value="UniProtKB-SubCell"/>
</dbReference>
<dbReference type="SUPFAM" id="SSF55874">
    <property type="entry name" value="ATPase domain of HSP90 chaperone/DNA topoisomerase II/histidine kinase"/>
    <property type="match status" value="1"/>
</dbReference>
<dbReference type="Gene3D" id="1.10.287.130">
    <property type="match status" value="1"/>
</dbReference>
<dbReference type="GO" id="GO:0016036">
    <property type="term" value="P:cellular response to phosphate starvation"/>
    <property type="evidence" value="ECO:0007669"/>
    <property type="project" value="TreeGrafter"/>
</dbReference>
<keyword evidence="13" id="KW-1185">Reference proteome</keyword>
<evidence type="ECO:0000256" key="9">
    <source>
        <dbReference type="ARBA" id="ARBA00023136"/>
    </source>
</evidence>
<dbReference type="FunFam" id="1.10.287.130:FF:000001">
    <property type="entry name" value="Two-component sensor histidine kinase"/>
    <property type="match status" value="1"/>
</dbReference>
<evidence type="ECO:0000256" key="6">
    <source>
        <dbReference type="ARBA" id="ARBA00022679"/>
    </source>
</evidence>
<dbReference type="SMART" id="SM00388">
    <property type="entry name" value="HisKA"/>
    <property type="match status" value="1"/>
</dbReference>
<dbReference type="SUPFAM" id="SSF47384">
    <property type="entry name" value="Homodimeric domain of signal transducing histidine kinase"/>
    <property type="match status" value="1"/>
</dbReference>
<proteinExistence type="predicted"/>
<dbReference type="EC" id="2.7.13.3" evidence="4"/>
<evidence type="ECO:0000256" key="4">
    <source>
        <dbReference type="ARBA" id="ARBA00012438"/>
    </source>
</evidence>
<keyword evidence="9" id="KW-0472">Membrane</keyword>
<dbReference type="InterPro" id="IPR003594">
    <property type="entry name" value="HATPase_dom"/>
</dbReference>
<dbReference type="SMART" id="SM00387">
    <property type="entry name" value="HATPase_c"/>
    <property type="match status" value="1"/>
</dbReference>
<evidence type="ECO:0000256" key="3">
    <source>
        <dbReference type="ARBA" id="ARBA00004236"/>
    </source>
</evidence>
<evidence type="ECO:0000256" key="10">
    <source>
        <dbReference type="ARBA" id="ARBA00039401"/>
    </source>
</evidence>
<comment type="catalytic activity">
    <reaction evidence="1">
        <text>ATP + protein L-histidine = ADP + protein N-phospho-L-histidine.</text>
        <dbReference type="EC" id="2.7.13.3"/>
    </reaction>
</comment>
<dbReference type="PRINTS" id="PR00344">
    <property type="entry name" value="BCTRLSENSOR"/>
</dbReference>
<dbReference type="InterPro" id="IPR036890">
    <property type="entry name" value="HATPase_C_sf"/>
</dbReference>
<keyword evidence="8" id="KW-0902">Two-component regulatory system</keyword>
<reference evidence="12 13" key="1">
    <citation type="submission" date="2017-10" db="EMBL/GenBank/DDBJ databases">
        <title>Sequencing the genomes of 1000 actinobacteria strains.</title>
        <authorList>
            <person name="Klenk H.-P."/>
        </authorList>
    </citation>
    <scope>NUCLEOTIDE SEQUENCE [LARGE SCALE GENOMIC DNA]</scope>
    <source>
        <strain evidence="12 13">DSM 21798</strain>
    </source>
</reference>
<sequence length="391" mass="41943">MDATWVVLLALVLGMSMGAGLSVFIFSAVKRGEQAQKVINPTVPDGVDQILGVLESIGIVLDASDNVLKASQGALALGIVRAERIVVPDVQTIADEVRRTGEPQTRRVTLEGARSGEITRILSVRAAPLGTRYVVVLANDLTESIRLDEVRRDFIANISHELKTPIGAISVLTEAIASAVDDPVQVRRFAEKMTTEADRLAALTADIINLSKLQANQALHMPELVRIDDVIDRAIESNAVVAGARNVVIARGEPSELTVYGEDPLLTMALQNLVSNAVQYSPDKSRVGVGARLVDDVVEISVTDQGVGIPKEDHDRVFERFYRLDGARSRNTGGTGLGLAIVKHTAQNHGGDVTVWSRPGQGSTFTLKLPVATGDDHVTPIPAARLERTQI</sequence>
<dbReference type="AlphaFoldDB" id="A0A2A9DXQ8"/>
<keyword evidence="5" id="KW-0597">Phosphoprotein</keyword>
<comment type="cofactor">
    <cofactor evidence="2">
        <name>a divalent metal cation</name>
        <dbReference type="ChEBI" id="CHEBI:60240"/>
    </cofactor>
</comment>
<evidence type="ECO:0000256" key="5">
    <source>
        <dbReference type="ARBA" id="ARBA00022553"/>
    </source>
</evidence>
<evidence type="ECO:0000256" key="8">
    <source>
        <dbReference type="ARBA" id="ARBA00023012"/>
    </source>
</evidence>
<dbReference type="InterPro" id="IPR005467">
    <property type="entry name" value="His_kinase_dom"/>
</dbReference>
<dbReference type="Proteomes" id="UP000221369">
    <property type="component" value="Unassembled WGS sequence"/>
</dbReference>